<dbReference type="Proteomes" id="UP000734218">
    <property type="component" value="Unassembled WGS sequence"/>
</dbReference>
<organism evidence="3 4">
    <name type="scientific">Sphingomonas jejuensis</name>
    <dbReference type="NCBI Taxonomy" id="904715"/>
    <lineage>
        <taxon>Bacteria</taxon>
        <taxon>Pseudomonadati</taxon>
        <taxon>Pseudomonadota</taxon>
        <taxon>Alphaproteobacteria</taxon>
        <taxon>Sphingomonadales</taxon>
        <taxon>Sphingomonadaceae</taxon>
        <taxon>Sphingomonas</taxon>
    </lineage>
</organism>
<dbReference type="PANTHER" id="PTHR30441">
    <property type="entry name" value="DUF748 DOMAIN-CONTAINING PROTEIN"/>
    <property type="match status" value="1"/>
</dbReference>
<evidence type="ECO:0000256" key="1">
    <source>
        <dbReference type="SAM" id="Phobius"/>
    </source>
</evidence>
<keyword evidence="1" id="KW-1133">Transmembrane helix</keyword>
<evidence type="ECO:0000259" key="2">
    <source>
        <dbReference type="Pfam" id="PF05170"/>
    </source>
</evidence>
<dbReference type="RefSeq" id="WP_167953981.1">
    <property type="nucleotide sequence ID" value="NZ_JAATJE010000001.1"/>
</dbReference>
<feature type="transmembrane region" description="Helical" evidence="1">
    <location>
        <begin position="6"/>
        <end position="32"/>
    </location>
</feature>
<keyword evidence="4" id="KW-1185">Reference proteome</keyword>
<comment type="caution">
    <text evidence="3">The sequence shown here is derived from an EMBL/GenBank/DDBJ whole genome shotgun (WGS) entry which is preliminary data.</text>
</comment>
<dbReference type="PANTHER" id="PTHR30441:SF4">
    <property type="entry name" value="PROTEIN ASMA"/>
    <property type="match status" value="1"/>
</dbReference>
<name>A0ABX0XN12_9SPHN</name>
<dbReference type="Pfam" id="PF05170">
    <property type="entry name" value="AsmA"/>
    <property type="match status" value="2"/>
</dbReference>
<evidence type="ECO:0000313" key="4">
    <source>
        <dbReference type="Proteomes" id="UP000734218"/>
    </source>
</evidence>
<dbReference type="EMBL" id="JAATJE010000001">
    <property type="protein sequence ID" value="NJC34085.1"/>
    <property type="molecule type" value="Genomic_DNA"/>
</dbReference>
<sequence>MLRTGWGRVAVISGGVLLVLILLLAAFPFGLFRSQIERSLSDEIGRPVTIGAMERVDLISFSPRIRFADVRVPQPAWAEARAGGDLARVEEAEVQIRAIPLLVGDVRVAAVELTGGRFNLYRAADGRENWTGQGGNNESDGGGPALETLRVEDAVLSYRDDKQRRSLSGQLIVDARGLALAGSGDVRGNPVTVMARGAPITAATAAAAWPFRVQIEGEAVGMTLAGRMDRPLDAGHLTARMTAHGRDLKLLDALIEAGLPGTQPVRLSADVRRTSPDWRIERLSGTIGRSDIAGQATVTKRDGRTRIEGALRSRRFDFDDLANDEGKRRALAEEARAGERIIPGTKIDLAKLDDLDGRVELTVDRLLWPGSTPFRTLAVVAEMDRSRLVLAPVRLGLTRGVLEGRMSVDQRTGRPVLSLALGLRGARLLDFFPATQIDGSLRGRFVLTGPGSTIRQAIGRSTGTIALMAEDGVIPARTASLLGQDVGRGLTTDADAQARLRCMVARLSVQRGTARPDPVVIDTSRAVTRANGTINLANERLSLSLSGAPKQRSLLRLSGDVRVGGTISQPDIQVPPEARSVGGVLKMLGDAIAGRQEPRAGDSDCAALIRRALR</sequence>
<gene>
    <name evidence="3" type="ORF">GGR88_001559</name>
</gene>
<proteinExistence type="predicted"/>
<keyword evidence="1" id="KW-0472">Membrane</keyword>
<dbReference type="InterPro" id="IPR052894">
    <property type="entry name" value="AsmA-related"/>
</dbReference>
<feature type="domain" description="AsmA" evidence="2">
    <location>
        <begin position="281"/>
        <end position="517"/>
    </location>
</feature>
<keyword evidence="1" id="KW-0812">Transmembrane</keyword>
<protein>
    <recommendedName>
        <fullName evidence="2">AsmA domain-containing protein</fullName>
    </recommendedName>
</protein>
<feature type="domain" description="AsmA" evidence="2">
    <location>
        <begin position="9"/>
        <end position="139"/>
    </location>
</feature>
<accession>A0ABX0XN12</accession>
<evidence type="ECO:0000313" key="3">
    <source>
        <dbReference type="EMBL" id="NJC34085.1"/>
    </source>
</evidence>
<dbReference type="InterPro" id="IPR007844">
    <property type="entry name" value="AsmA"/>
</dbReference>
<reference evidence="3 4" key="1">
    <citation type="submission" date="2020-03" db="EMBL/GenBank/DDBJ databases">
        <title>Genomic Encyclopedia of Type Strains, Phase IV (KMG-IV): sequencing the most valuable type-strain genomes for metagenomic binning, comparative biology and taxonomic classification.</title>
        <authorList>
            <person name="Goeker M."/>
        </authorList>
    </citation>
    <scope>NUCLEOTIDE SEQUENCE [LARGE SCALE GENOMIC DNA]</scope>
    <source>
        <strain evidence="3 4">DSM 27651</strain>
    </source>
</reference>